<organism evidence="4 5">
    <name type="scientific">Aquabacterium lacunae</name>
    <dbReference type="NCBI Taxonomy" id="2528630"/>
    <lineage>
        <taxon>Bacteria</taxon>
        <taxon>Pseudomonadati</taxon>
        <taxon>Pseudomonadota</taxon>
        <taxon>Betaproteobacteria</taxon>
        <taxon>Burkholderiales</taxon>
        <taxon>Aquabacterium</taxon>
    </lineage>
</organism>
<feature type="region of interest" description="Disordered" evidence="1">
    <location>
        <begin position="56"/>
        <end position="80"/>
    </location>
</feature>
<keyword evidence="4" id="KW-0269">Exonuclease</keyword>
<dbReference type="OrthoDB" id="395856at2"/>
<dbReference type="Pfam" id="PF03372">
    <property type="entry name" value="Exo_endo_phos"/>
    <property type="match status" value="1"/>
</dbReference>
<dbReference type="GO" id="GO:0004519">
    <property type="term" value="F:endonuclease activity"/>
    <property type="evidence" value="ECO:0007669"/>
    <property type="project" value="UniProtKB-KW"/>
</dbReference>
<dbReference type="SUPFAM" id="SSF56219">
    <property type="entry name" value="DNase I-like"/>
    <property type="match status" value="1"/>
</dbReference>
<accession>A0A4Q9H2S1</accession>
<protein>
    <submittedName>
        <fullName evidence="4">Endonuclease/exonuclease/phosphatase family protein</fullName>
    </submittedName>
</protein>
<keyword evidence="4" id="KW-0540">Nuclease</keyword>
<reference evidence="4 5" key="1">
    <citation type="submission" date="2019-02" db="EMBL/GenBank/DDBJ databases">
        <title>Aquabacterium sp. strain KMB7.</title>
        <authorList>
            <person name="Chen W.-M."/>
        </authorList>
    </citation>
    <scope>NUCLEOTIDE SEQUENCE [LARGE SCALE GENOMIC DNA]</scope>
    <source>
        <strain evidence="4 5">KMB7</strain>
    </source>
</reference>
<feature type="domain" description="Endonuclease/exonuclease/phosphatase" evidence="3">
    <location>
        <begin position="35"/>
        <end position="328"/>
    </location>
</feature>
<keyword evidence="2" id="KW-0732">Signal</keyword>
<keyword evidence="5" id="KW-1185">Reference proteome</keyword>
<evidence type="ECO:0000256" key="1">
    <source>
        <dbReference type="SAM" id="MobiDB-lite"/>
    </source>
</evidence>
<name>A0A4Q9H2S1_9BURK</name>
<gene>
    <name evidence="4" type="ORF">EYS42_03710</name>
</gene>
<dbReference type="Gene3D" id="3.60.10.10">
    <property type="entry name" value="Endonuclease/exonuclease/phosphatase"/>
    <property type="match status" value="1"/>
</dbReference>
<dbReference type="AlphaFoldDB" id="A0A4Q9H2S1"/>
<dbReference type="InterPro" id="IPR036691">
    <property type="entry name" value="Endo/exonu/phosph_ase_sf"/>
</dbReference>
<dbReference type="Proteomes" id="UP000292120">
    <property type="component" value="Unassembled WGS sequence"/>
</dbReference>
<sequence>MLRAFRRQARSATLATACALAGLAPSAQAASLTLMSWNLNWLITPDTDRELRPVCKGQQPGSHTRALPCAPGRTPPPQRTGADFEALARVAQALRNHHHADVIALQEVDGAAAARMAFKEGWVADCFIQRAHPQKVGFAIRQGVPYRCNGDYTALDHDGHSRAGADITLWPDSPKAIRLLSVHLKSGCFSGKLDRNFSPCSGLREQVPIVERWIDARVREGTPFAVLGDFNRHLDKDSRYDAGPDENAPLNMLPAWSDNNPPGALLTRATDGERYVACTADDTHSRYIDDVLLSQSLMRRTTSSRFVRPSFDAILGPDVARTRLVSDHCPVGITLEMP</sequence>
<evidence type="ECO:0000259" key="3">
    <source>
        <dbReference type="Pfam" id="PF03372"/>
    </source>
</evidence>
<dbReference type="EMBL" id="SIXI01000001">
    <property type="protein sequence ID" value="TBO34523.1"/>
    <property type="molecule type" value="Genomic_DNA"/>
</dbReference>
<dbReference type="RefSeq" id="WP_130966466.1">
    <property type="nucleotide sequence ID" value="NZ_SIXI01000001.1"/>
</dbReference>
<evidence type="ECO:0000256" key="2">
    <source>
        <dbReference type="SAM" id="SignalP"/>
    </source>
</evidence>
<keyword evidence="4" id="KW-0378">Hydrolase</keyword>
<feature type="chain" id="PRO_5020541621" evidence="2">
    <location>
        <begin position="30"/>
        <end position="338"/>
    </location>
</feature>
<dbReference type="InterPro" id="IPR005135">
    <property type="entry name" value="Endo/exonuclease/phosphatase"/>
</dbReference>
<keyword evidence="4" id="KW-0255">Endonuclease</keyword>
<evidence type="ECO:0000313" key="4">
    <source>
        <dbReference type="EMBL" id="TBO34523.1"/>
    </source>
</evidence>
<comment type="caution">
    <text evidence="4">The sequence shown here is derived from an EMBL/GenBank/DDBJ whole genome shotgun (WGS) entry which is preliminary data.</text>
</comment>
<feature type="signal peptide" evidence="2">
    <location>
        <begin position="1"/>
        <end position="29"/>
    </location>
</feature>
<dbReference type="GO" id="GO:0004527">
    <property type="term" value="F:exonuclease activity"/>
    <property type="evidence" value="ECO:0007669"/>
    <property type="project" value="UniProtKB-KW"/>
</dbReference>
<proteinExistence type="predicted"/>
<evidence type="ECO:0000313" key="5">
    <source>
        <dbReference type="Proteomes" id="UP000292120"/>
    </source>
</evidence>